<dbReference type="InterPro" id="IPR000150">
    <property type="entry name" value="Cof"/>
</dbReference>
<dbReference type="Proteomes" id="UP000242084">
    <property type="component" value="Chromosome 1"/>
</dbReference>
<dbReference type="GO" id="GO:0005829">
    <property type="term" value="C:cytosol"/>
    <property type="evidence" value="ECO:0007669"/>
    <property type="project" value="TreeGrafter"/>
</dbReference>
<dbReference type="EC" id="3.1.3.-" evidence="1"/>
<dbReference type="InterPro" id="IPR006379">
    <property type="entry name" value="HAD-SF_hydro_IIB"/>
</dbReference>
<dbReference type="InterPro" id="IPR023214">
    <property type="entry name" value="HAD_sf"/>
</dbReference>
<evidence type="ECO:0000313" key="1">
    <source>
        <dbReference type="EMBL" id="SNV69108.1"/>
    </source>
</evidence>
<keyword evidence="2" id="KW-1185">Reference proteome</keyword>
<name>A0A239ZEI4_9STAP</name>
<dbReference type="CDD" id="cd07516">
    <property type="entry name" value="HAD_Pase"/>
    <property type="match status" value="1"/>
</dbReference>
<dbReference type="PROSITE" id="PS01229">
    <property type="entry name" value="COF_2"/>
    <property type="match status" value="1"/>
</dbReference>
<accession>A0A239ZEI4</accession>
<dbReference type="PANTHER" id="PTHR10000">
    <property type="entry name" value="PHOSPHOSERINE PHOSPHATASE"/>
    <property type="match status" value="1"/>
</dbReference>
<reference evidence="1 2" key="1">
    <citation type="submission" date="2017-06" db="EMBL/GenBank/DDBJ databases">
        <authorList>
            <consortium name="Pathogen Informatics"/>
        </authorList>
    </citation>
    <scope>NUCLEOTIDE SEQUENCE [LARGE SCALE GENOMIC DNA]</scope>
    <source>
        <strain evidence="1 2">NCTC13839</strain>
    </source>
</reference>
<dbReference type="GO" id="GO:0000287">
    <property type="term" value="F:magnesium ion binding"/>
    <property type="evidence" value="ECO:0007669"/>
    <property type="project" value="TreeGrafter"/>
</dbReference>
<dbReference type="SFLD" id="SFLDS00003">
    <property type="entry name" value="Haloacid_Dehalogenase"/>
    <property type="match status" value="1"/>
</dbReference>
<dbReference type="PANTHER" id="PTHR10000:SF8">
    <property type="entry name" value="HAD SUPERFAMILY HYDROLASE-LIKE, TYPE 3"/>
    <property type="match status" value="1"/>
</dbReference>
<sequence length="268" mass="30364">MAYKYIVMDMDDTLLTSNNEISEKTFSYLMEKQREGMKLILASGRPTAGMIKHAVALEMDKYHGFIVSYNGAYVIDAQKDEIIYKETISKVDAHKIIDFCREHNFFYLTYIDDAIVFDRTHEYMNIESDLTGLPMKSVDDLKDFITGDVPKVMGVDFEENIAKANSALNGQFNEQISSTISKPYFLEFMNHQVSKGKTLEKLFNKINIDFEDVIAFGDSLNDYDMLEKAGVGVAMGNANDTIKNIANIVTEDHDHDGIVVALEKLLTK</sequence>
<dbReference type="Gene3D" id="3.30.1240.10">
    <property type="match status" value="1"/>
</dbReference>
<proteinExistence type="predicted"/>
<organism evidence="1 2">
    <name type="scientific">Mammaliicoccus stepanovicii</name>
    <dbReference type="NCBI Taxonomy" id="643214"/>
    <lineage>
        <taxon>Bacteria</taxon>
        <taxon>Bacillati</taxon>
        <taxon>Bacillota</taxon>
        <taxon>Bacilli</taxon>
        <taxon>Bacillales</taxon>
        <taxon>Staphylococcaceae</taxon>
        <taxon>Mammaliicoccus</taxon>
    </lineage>
</organism>
<evidence type="ECO:0000313" key="2">
    <source>
        <dbReference type="Proteomes" id="UP000242084"/>
    </source>
</evidence>
<dbReference type="KEGG" id="sste:SAMEA4384403_1459"/>
<dbReference type="NCBIfam" id="TIGR00099">
    <property type="entry name" value="Cof-subfamily"/>
    <property type="match status" value="1"/>
</dbReference>
<dbReference type="SFLD" id="SFLDG01144">
    <property type="entry name" value="C2.B.4:_PGP_Like"/>
    <property type="match status" value="1"/>
</dbReference>
<dbReference type="AlphaFoldDB" id="A0A239ZEI4"/>
<dbReference type="GO" id="GO:0016791">
    <property type="term" value="F:phosphatase activity"/>
    <property type="evidence" value="ECO:0007669"/>
    <property type="project" value="TreeGrafter"/>
</dbReference>
<protein>
    <submittedName>
        <fullName evidence="1">Putative HAD superfamily hydrolase</fullName>
        <ecNumber evidence="1">3.1.3.-</ecNumber>
    </submittedName>
</protein>
<dbReference type="OrthoDB" id="9790031at2"/>
<keyword evidence="1" id="KW-0378">Hydrolase</keyword>
<dbReference type="EMBL" id="LT906462">
    <property type="protein sequence ID" value="SNV69108.1"/>
    <property type="molecule type" value="Genomic_DNA"/>
</dbReference>
<dbReference type="SFLD" id="SFLDG01140">
    <property type="entry name" value="C2.B:_Phosphomannomutase_and_P"/>
    <property type="match status" value="1"/>
</dbReference>
<gene>
    <name evidence="1" type="primary">yidA_1</name>
    <name evidence="1" type="ORF">SAMEA4384403_01459</name>
</gene>
<dbReference type="Gene3D" id="3.40.50.1000">
    <property type="entry name" value="HAD superfamily/HAD-like"/>
    <property type="match status" value="1"/>
</dbReference>
<dbReference type="Pfam" id="PF08282">
    <property type="entry name" value="Hydrolase_3"/>
    <property type="match status" value="1"/>
</dbReference>
<dbReference type="SUPFAM" id="SSF56784">
    <property type="entry name" value="HAD-like"/>
    <property type="match status" value="1"/>
</dbReference>
<dbReference type="InterPro" id="IPR036412">
    <property type="entry name" value="HAD-like_sf"/>
</dbReference>
<dbReference type="NCBIfam" id="TIGR01484">
    <property type="entry name" value="HAD-SF-IIB"/>
    <property type="match status" value="1"/>
</dbReference>